<reference evidence="2 3" key="1">
    <citation type="submission" date="2015-07" db="EMBL/GenBank/DDBJ databases">
        <title>The genome of Dufourea novaeangliae.</title>
        <authorList>
            <person name="Pan H."/>
            <person name="Kapheim K."/>
        </authorList>
    </citation>
    <scope>NUCLEOTIDE SEQUENCE [LARGE SCALE GENOMIC DNA]</scope>
    <source>
        <strain evidence="2">0120121106</strain>
        <tissue evidence="2">Whole body</tissue>
    </source>
</reference>
<accession>A0A154P096</accession>
<protein>
    <submittedName>
        <fullName evidence="2">Uncharacterized protein</fullName>
    </submittedName>
</protein>
<dbReference type="AlphaFoldDB" id="A0A154P096"/>
<proteinExistence type="predicted"/>
<evidence type="ECO:0000256" key="1">
    <source>
        <dbReference type="SAM" id="MobiDB-lite"/>
    </source>
</evidence>
<keyword evidence="3" id="KW-1185">Reference proteome</keyword>
<dbReference type="Proteomes" id="UP000076502">
    <property type="component" value="Unassembled WGS sequence"/>
</dbReference>
<feature type="region of interest" description="Disordered" evidence="1">
    <location>
        <begin position="40"/>
        <end position="63"/>
    </location>
</feature>
<name>A0A154P096_DUFNO</name>
<evidence type="ECO:0000313" key="3">
    <source>
        <dbReference type="Proteomes" id="UP000076502"/>
    </source>
</evidence>
<gene>
    <name evidence="2" type="ORF">WN55_05856</name>
</gene>
<dbReference type="EMBL" id="KQ434787">
    <property type="protein sequence ID" value="KZC05336.1"/>
    <property type="molecule type" value="Genomic_DNA"/>
</dbReference>
<sequence length="63" mass="6761">MTIRTMAMVTRIKATGNRNGAAATKVMTVTKVTMRMTLGDGDNLGDMAQDNGSGSRWERLGRG</sequence>
<organism evidence="2 3">
    <name type="scientific">Dufourea novaeangliae</name>
    <name type="common">Sweat bee</name>
    <dbReference type="NCBI Taxonomy" id="178035"/>
    <lineage>
        <taxon>Eukaryota</taxon>
        <taxon>Metazoa</taxon>
        <taxon>Ecdysozoa</taxon>
        <taxon>Arthropoda</taxon>
        <taxon>Hexapoda</taxon>
        <taxon>Insecta</taxon>
        <taxon>Pterygota</taxon>
        <taxon>Neoptera</taxon>
        <taxon>Endopterygota</taxon>
        <taxon>Hymenoptera</taxon>
        <taxon>Apocrita</taxon>
        <taxon>Aculeata</taxon>
        <taxon>Apoidea</taxon>
        <taxon>Anthophila</taxon>
        <taxon>Halictidae</taxon>
        <taxon>Rophitinae</taxon>
        <taxon>Dufourea</taxon>
    </lineage>
</organism>
<evidence type="ECO:0000313" key="2">
    <source>
        <dbReference type="EMBL" id="KZC05336.1"/>
    </source>
</evidence>